<dbReference type="PANTHER" id="PTHR21310">
    <property type="entry name" value="AMINOGLYCOSIDE PHOSPHOTRANSFERASE-RELATED-RELATED"/>
    <property type="match status" value="1"/>
</dbReference>
<dbReference type="PANTHER" id="PTHR21310:SF15">
    <property type="entry name" value="AMINOGLYCOSIDE PHOSPHOTRANSFERASE DOMAIN-CONTAINING PROTEIN"/>
    <property type="match status" value="1"/>
</dbReference>
<dbReference type="InParanoid" id="C0NIQ2"/>
<dbReference type="STRING" id="447093.C0NIQ2"/>
<name>C0NIQ2_AJECG</name>
<dbReference type="VEuPathDB" id="FungiDB:I7I50_01790"/>
<sequence>MANCIWVKIAKPERSRQFVLRGNAFSADVISARSTSQRSSTNVQPGINREAYIPAAGEGERKELAVFLEKIDTCSLAARASKLRGSIACSIPRSCHGDSSDHSSVVGGGMNYHLELQFEDGVSWLARIRRSNANSAPPVLRDVIIRSEVAMLQFLETTGVLSPKVFVVALEGDVGNSVGIGYILLEKMRGKALQCYTRRPVDAYLIHRFLLDSVPKFISSYHAVNDGRFNLKHDDDKCDHILVDDDYNITGVIDWEWAYAASKAVAFNCPVFLLPGTDFFKGTLGLGEDELVCSGLGNQRFS</sequence>
<dbReference type="Proteomes" id="UP000001631">
    <property type="component" value="Unassembled WGS sequence"/>
</dbReference>
<reference evidence="1" key="1">
    <citation type="submission" date="2009-02" db="EMBL/GenBank/DDBJ databases">
        <title>The Genome Sequence of Ajellomyces capsulatus strain G186AR.</title>
        <authorList>
            <consortium name="The Broad Institute Genome Sequencing Platform"/>
            <person name="Champion M."/>
            <person name="Cuomo C."/>
            <person name="Ma L.-J."/>
            <person name="Henn M.R."/>
            <person name="Sil A."/>
            <person name="Goldman B."/>
            <person name="Young S.K."/>
            <person name="Kodira C.D."/>
            <person name="Zeng Q."/>
            <person name="Koehrsen M."/>
            <person name="Alvarado L."/>
            <person name="Berlin A."/>
            <person name="Borenstein D."/>
            <person name="Chen Z."/>
            <person name="Engels R."/>
            <person name="Freedman E."/>
            <person name="Gellesch M."/>
            <person name="Goldberg J."/>
            <person name="Griggs A."/>
            <person name="Gujja S."/>
            <person name="Heiman D."/>
            <person name="Hepburn T."/>
            <person name="Howarth C."/>
            <person name="Jen D."/>
            <person name="Larson L."/>
            <person name="Lewis B."/>
            <person name="Mehta T."/>
            <person name="Park D."/>
            <person name="Pearson M."/>
            <person name="Roberts A."/>
            <person name="Saif S."/>
            <person name="Shea T."/>
            <person name="Shenoy N."/>
            <person name="Sisk P."/>
            <person name="Stolte C."/>
            <person name="Sykes S."/>
            <person name="Walk T."/>
            <person name="White J."/>
            <person name="Yandava C."/>
            <person name="Klein B."/>
            <person name="McEwen J.G."/>
            <person name="Puccia R."/>
            <person name="Goldman G.H."/>
            <person name="Felipe M.S."/>
            <person name="Nino-Vega G."/>
            <person name="San-Blas G."/>
            <person name="Taylor J."/>
            <person name="Mendoza L."/>
            <person name="Galagan J."/>
            <person name="Nusbaum C."/>
            <person name="Birren B."/>
        </authorList>
    </citation>
    <scope>NUCLEOTIDE SEQUENCE</scope>
    <source>
        <strain evidence="1">G186AR</strain>
    </source>
</reference>
<dbReference type="GeneID" id="69035325"/>
<dbReference type="RefSeq" id="XP_045289253.1">
    <property type="nucleotide sequence ID" value="XM_045429358.1"/>
</dbReference>
<evidence type="ECO:0008006" key="3">
    <source>
        <dbReference type="Google" id="ProtNLM"/>
    </source>
</evidence>
<dbReference type="EMBL" id="GG663365">
    <property type="protein sequence ID" value="EEH08772.1"/>
    <property type="molecule type" value="Genomic_DNA"/>
</dbReference>
<dbReference type="InterPro" id="IPR011009">
    <property type="entry name" value="Kinase-like_dom_sf"/>
</dbReference>
<dbReference type="InterPro" id="IPR051678">
    <property type="entry name" value="AGP_Transferase"/>
</dbReference>
<organism evidence="1 2">
    <name type="scientific">Ajellomyces capsulatus (strain G186AR / H82 / ATCC MYA-2454 / RMSCC 2432)</name>
    <name type="common">Darling's disease fungus</name>
    <name type="synonym">Histoplasma capsulatum</name>
    <dbReference type="NCBI Taxonomy" id="447093"/>
    <lineage>
        <taxon>Eukaryota</taxon>
        <taxon>Fungi</taxon>
        <taxon>Dikarya</taxon>
        <taxon>Ascomycota</taxon>
        <taxon>Pezizomycotina</taxon>
        <taxon>Eurotiomycetes</taxon>
        <taxon>Eurotiomycetidae</taxon>
        <taxon>Onygenales</taxon>
        <taxon>Ajellomycetaceae</taxon>
        <taxon>Histoplasma</taxon>
    </lineage>
</organism>
<dbReference type="AlphaFoldDB" id="C0NIQ2"/>
<keyword evidence="2" id="KW-1185">Reference proteome</keyword>
<accession>C0NIQ2</accession>
<evidence type="ECO:0000313" key="1">
    <source>
        <dbReference type="EMBL" id="EEH08772.1"/>
    </source>
</evidence>
<dbReference type="SUPFAM" id="SSF56112">
    <property type="entry name" value="Protein kinase-like (PK-like)"/>
    <property type="match status" value="1"/>
</dbReference>
<evidence type="ECO:0000313" key="2">
    <source>
        <dbReference type="Proteomes" id="UP000001631"/>
    </source>
</evidence>
<dbReference type="HOGENOM" id="CLU_900053_0_0_1"/>
<gene>
    <name evidence="1" type="ORF">HCBG_02309</name>
</gene>
<protein>
    <recommendedName>
        <fullName evidence="3">Aminoglycoside phosphotransferase domain-containing protein</fullName>
    </recommendedName>
</protein>
<proteinExistence type="predicted"/>